<dbReference type="PANTHER" id="PTHR30157">
    <property type="entry name" value="FERRIC REDUCTASE, NADPH-DEPENDENT"/>
    <property type="match status" value="1"/>
</dbReference>
<feature type="domain" description="FAD-binding FR-type" evidence="2">
    <location>
        <begin position="5"/>
        <end position="130"/>
    </location>
</feature>
<dbReference type="Gene3D" id="2.40.30.10">
    <property type="entry name" value="Translation factors"/>
    <property type="match status" value="1"/>
</dbReference>
<dbReference type="InterPro" id="IPR039261">
    <property type="entry name" value="FNR_nucleotide-bd"/>
</dbReference>
<dbReference type="PROSITE" id="PS51384">
    <property type="entry name" value="FAD_FR"/>
    <property type="match status" value="1"/>
</dbReference>
<dbReference type="AlphaFoldDB" id="A0A0S2DHL7"/>
<dbReference type="OrthoDB" id="9814826at2"/>
<dbReference type="KEGG" id="lez:GLE_2620"/>
<dbReference type="InterPro" id="IPR017938">
    <property type="entry name" value="Riboflavin_synthase-like_b-brl"/>
</dbReference>
<dbReference type="InterPro" id="IPR017927">
    <property type="entry name" value="FAD-bd_FR_type"/>
</dbReference>
<dbReference type="InterPro" id="IPR013113">
    <property type="entry name" value="SIP_FAD-bd"/>
</dbReference>
<evidence type="ECO:0000259" key="2">
    <source>
        <dbReference type="PROSITE" id="PS51384"/>
    </source>
</evidence>
<organism evidence="3 4">
    <name type="scientific">Lysobacter enzymogenes</name>
    <dbReference type="NCBI Taxonomy" id="69"/>
    <lineage>
        <taxon>Bacteria</taxon>
        <taxon>Pseudomonadati</taxon>
        <taxon>Pseudomonadota</taxon>
        <taxon>Gammaproteobacteria</taxon>
        <taxon>Lysobacterales</taxon>
        <taxon>Lysobacteraceae</taxon>
        <taxon>Lysobacter</taxon>
    </lineage>
</organism>
<dbReference type="Pfam" id="PF08021">
    <property type="entry name" value="FAD_binding_9"/>
    <property type="match status" value="1"/>
</dbReference>
<proteinExistence type="inferred from homology"/>
<evidence type="ECO:0000313" key="3">
    <source>
        <dbReference type="EMBL" id="ALN57968.1"/>
    </source>
</evidence>
<reference evidence="3 4" key="1">
    <citation type="submission" date="2015-11" db="EMBL/GenBank/DDBJ databases">
        <title>Genome sequences of Lysobacter enzymogenes strain C3 and Lysobacter antibioticus ATCC 29479.</title>
        <authorList>
            <person name="Kobayashi D.Y."/>
        </authorList>
    </citation>
    <scope>NUCLEOTIDE SEQUENCE [LARGE SCALE GENOMIC DNA]</scope>
    <source>
        <strain evidence="3 4">C3</strain>
    </source>
</reference>
<evidence type="ECO:0000256" key="1">
    <source>
        <dbReference type="ARBA" id="ARBA00035644"/>
    </source>
</evidence>
<protein>
    <submittedName>
        <fullName evidence="3">Siderophore-interacting FAD-binding domain protein</fullName>
    </submittedName>
</protein>
<dbReference type="Proteomes" id="UP000061569">
    <property type="component" value="Chromosome"/>
</dbReference>
<dbReference type="EMBL" id="CP013140">
    <property type="protein sequence ID" value="ALN57968.1"/>
    <property type="molecule type" value="Genomic_DNA"/>
</dbReference>
<dbReference type="SUPFAM" id="SSF63380">
    <property type="entry name" value="Riboflavin synthase domain-like"/>
    <property type="match status" value="1"/>
</dbReference>
<dbReference type="STRING" id="69.GLE_2620"/>
<dbReference type="InterPro" id="IPR039374">
    <property type="entry name" value="SIP_fam"/>
</dbReference>
<evidence type="ECO:0000313" key="4">
    <source>
        <dbReference type="Proteomes" id="UP000061569"/>
    </source>
</evidence>
<dbReference type="PATRIC" id="fig|69.6.peg.2579"/>
<dbReference type="InterPro" id="IPR007037">
    <property type="entry name" value="SIP_rossman_dom"/>
</dbReference>
<dbReference type="PANTHER" id="PTHR30157:SF0">
    <property type="entry name" value="NADPH-DEPENDENT FERRIC-CHELATE REDUCTASE"/>
    <property type="match status" value="1"/>
</dbReference>
<comment type="similarity">
    <text evidence="1">Belongs to the SIP oxidoreductase family.</text>
</comment>
<dbReference type="CDD" id="cd06193">
    <property type="entry name" value="siderophore_interacting"/>
    <property type="match status" value="1"/>
</dbReference>
<accession>A0A0S2DHL7</accession>
<dbReference type="GO" id="GO:0016491">
    <property type="term" value="F:oxidoreductase activity"/>
    <property type="evidence" value="ECO:0007669"/>
    <property type="project" value="InterPro"/>
</dbReference>
<dbReference type="Pfam" id="PF04954">
    <property type="entry name" value="SIP"/>
    <property type="match status" value="1"/>
</dbReference>
<sequence>MSARPRARLLRVLRIAQRTARMRRITVGGRELDGFPAGSEGAHIKLFLPAEAGQTPVLPEFGEHGPVWPPGAARPAVRTYTVARIDPAAAELDIDIVLHGDDGPASRWAAAARPGDALGVAGPGGPALFRAQAGRHLLVGDPSSYALICAVIAQLPAHARIDALLEAPDAGEIQPLPAHPRLQARWFSRDGAPAGASRRLLEAVRELPWHDCETVSATLAGESAQVVAIRDLLARERGVPRAMMYAVPYWKDRWDEERYHDERHRIMDEFEAQADALQGASA</sequence>
<dbReference type="Gene3D" id="3.40.50.80">
    <property type="entry name" value="Nucleotide-binding domain of ferredoxin-NADP reductase (FNR) module"/>
    <property type="match status" value="1"/>
</dbReference>
<gene>
    <name evidence="3" type="ORF">GLE_2620</name>
</gene>
<name>A0A0S2DHL7_LYSEN</name>